<evidence type="ECO:0000259" key="1">
    <source>
        <dbReference type="Pfam" id="PF01902"/>
    </source>
</evidence>
<comment type="caution">
    <text evidence="3">The sequence shown here is derived from an EMBL/GenBank/DDBJ whole genome shotgun (WGS) entry which is preliminary data.</text>
</comment>
<protein>
    <submittedName>
        <fullName evidence="3">Diphthine--ammonia ligase</fullName>
        <ecNumber evidence="3">6.3.1.14</ecNumber>
    </submittedName>
</protein>
<accession>A0A6B3W106</accession>
<dbReference type="Proteomes" id="UP000472971">
    <property type="component" value="Unassembled WGS sequence"/>
</dbReference>
<sequence>MTIKNKPFFSSWSGGKDSCLALYRAIKEGGIPRYLFTMFQEDGKYSRAHNLPTTVLKKQAEALQIQLLTRNATWNSYEKHFLEGMEEMKKQGVFHGVFGDIDLDGHLEWVERVCASVNVSSYHPLWKEKRRAVLDEFIELGFKATIIVLKEAALPKTFLGKVLDKELVQEIESLGVDACGEEGEFHTVVTDGPIFSQPVQLVFGEEQYREGYWYQTVNA</sequence>
<keyword evidence="4" id="KW-1185">Reference proteome</keyword>
<dbReference type="PIRSF" id="PIRSF039123">
    <property type="entry name" value="Diphthamide_synthase"/>
    <property type="match status" value="1"/>
</dbReference>
<dbReference type="CDD" id="cd01994">
    <property type="entry name" value="AANH_PF0828-like"/>
    <property type="match status" value="1"/>
</dbReference>
<dbReference type="PANTHER" id="PTHR12196">
    <property type="entry name" value="DOMAIN OF UNKNOWN FUNCTION 71 DUF71 -CONTAINING PROTEIN"/>
    <property type="match status" value="1"/>
</dbReference>
<reference evidence="2 5" key="2">
    <citation type="submission" date="2020-07" db="EMBL/GenBank/DDBJ databases">
        <authorList>
            <person name="Feng H."/>
        </authorList>
    </citation>
    <scope>NUCLEOTIDE SEQUENCE [LARGE SCALE GENOMIC DNA]</scope>
    <source>
        <strain evidence="2">S-12</strain>
        <strain evidence="5">s-12</strain>
    </source>
</reference>
<feature type="domain" description="Diphthamide synthase" evidence="1">
    <location>
        <begin position="12"/>
        <end position="218"/>
    </location>
</feature>
<gene>
    <name evidence="3" type="ORF">G4D64_06875</name>
    <name evidence="2" type="ORF">H1Z61_06910</name>
</gene>
<dbReference type="Proteomes" id="UP000570010">
    <property type="component" value="Unassembled WGS sequence"/>
</dbReference>
<dbReference type="RefSeq" id="WP_163241498.1">
    <property type="nucleotide sequence ID" value="NZ_JAAIWN010000012.1"/>
</dbReference>
<dbReference type="Gene3D" id="3.90.1490.10">
    <property type="entry name" value="putative n-type atp pyrophosphatase, domain 2"/>
    <property type="match status" value="1"/>
</dbReference>
<dbReference type="Gene3D" id="3.40.50.620">
    <property type="entry name" value="HUPs"/>
    <property type="match status" value="1"/>
</dbReference>
<name>A0A6B3W106_9BACI</name>
<dbReference type="InterPro" id="IPR002761">
    <property type="entry name" value="Diphthami_syn_dom"/>
</dbReference>
<dbReference type="NCBIfam" id="TIGR00290">
    <property type="entry name" value="MJ0570_dom"/>
    <property type="match status" value="1"/>
</dbReference>
<evidence type="ECO:0000313" key="4">
    <source>
        <dbReference type="Proteomes" id="UP000472971"/>
    </source>
</evidence>
<proteinExistence type="predicted"/>
<dbReference type="GO" id="GO:0017183">
    <property type="term" value="P:protein histidyl modification to diphthamide"/>
    <property type="evidence" value="ECO:0007669"/>
    <property type="project" value="TreeGrafter"/>
</dbReference>
<keyword evidence="3" id="KW-0436">Ligase</keyword>
<dbReference type="EC" id="6.3.1.14" evidence="3"/>
<dbReference type="SUPFAM" id="SSF52402">
    <property type="entry name" value="Adenine nucleotide alpha hydrolases-like"/>
    <property type="match status" value="1"/>
</dbReference>
<organism evidence="3 4">
    <name type="scientific">Bacillus aquiflavi</name>
    <dbReference type="NCBI Taxonomy" id="2672567"/>
    <lineage>
        <taxon>Bacteria</taxon>
        <taxon>Bacillati</taxon>
        <taxon>Bacillota</taxon>
        <taxon>Bacilli</taxon>
        <taxon>Bacillales</taxon>
        <taxon>Bacillaceae</taxon>
        <taxon>Bacillus</taxon>
    </lineage>
</organism>
<evidence type="ECO:0000313" key="3">
    <source>
        <dbReference type="EMBL" id="NEY81244.1"/>
    </source>
</evidence>
<dbReference type="EMBL" id="JACEIO010000012">
    <property type="protein sequence ID" value="MBA4536877.1"/>
    <property type="molecule type" value="Genomic_DNA"/>
</dbReference>
<dbReference type="InterPro" id="IPR014729">
    <property type="entry name" value="Rossmann-like_a/b/a_fold"/>
</dbReference>
<reference evidence="3 4" key="1">
    <citation type="submission" date="2020-02" db="EMBL/GenBank/DDBJ databases">
        <title>Bacillus aquiflavi sp. nov., isolated from yellow water of strong flavor Chinese baijiu in Yibin region of China.</title>
        <authorList>
            <person name="Xie J."/>
        </authorList>
    </citation>
    <scope>NUCLEOTIDE SEQUENCE [LARGE SCALE GENOMIC DNA]</scope>
    <source>
        <strain evidence="3 4">3H-10</strain>
    </source>
</reference>
<dbReference type="AlphaFoldDB" id="A0A6B3W106"/>
<dbReference type="PANTHER" id="PTHR12196:SF2">
    <property type="entry name" value="DIPHTHINE--AMMONIA LIGASE"/>
    <property type="match status" value="1"/>
</dbReference>
<dbReference type="Pfam" id="PF01902">
    <property type="entry name" value="Diphthami_syn_2"/>
    <property type="match status" value="1"/>
</dbReference>
<dbReference type="GO" id="GO:0017178">
    <property type="term" value="F:diphthine-ammonia ligase activity"/>
    <property type="evidence" value="ECO:0007669"/>
    <property type="project" value="UniProtKB-EC"/>
</dbReference>
<evidence type="ECO:0000313" key="2">
    <source>
        <dbReference type="EMBL" id="MBA4536877.1"/>
    </source>
</evidence>
<dbReference type="InterPro" id="IPR030662">
    <property type="entry name" value="DPH6/MJ0570"/>
</dbReference>
<dbReference type="EMBL" id="JAAIWN010000012">
    <property type="protein sequence ID" value="NEY81244.1"/>
    <property type="molecule type" value="Genomic_DNA"/>
</dbReference>
<evidence type="ECO:0000313" key="5">
    <source>
        <dbReference type="Proteomes" id="UP000570010"/>
    </source>
</evidence>